<name>A0A9P8W8H8_9HYPO</name>
<evidence type="ECO:0000256" key="3">
    <source>
        <dbReference type="ARBA" id="ARBA00022670"/>
    </source>
</evidence>
<feature type="compositionally biased region" description="Polar residues" evidence="6">
    <location>
        <begin position="897"/>
        <end position="912"/>
    </location>
</feature>
<feature type="region of interest" description="Disordered" evidence="6">
    <location>
        <begin position="871"/>
        <end position="1041"/>
    </location>
</feature>
<dbReference type="Pfam" id="PF02902">
    <property type="entry name" value="Peptidase_C48"/>
    <property type="match status" value="1"/>
</dbReference>
<protein>
    <recommendedName>
        <fullName evidence="7">Ubiquitin-like protease family profile domain-containing protein</fullName>
    </recommendedName>
</protein>
<proteinExistence type="inferred from homology"/>
<feature type="region of interest" description="Disordered" evidence="6">
    <location>
        <begin position="395"/>
        <end position="470"/>
    </location>
</feature>
<feature type="region of interest" description="Disordered" evidence="6">
    <location>
        <begin position="638"/>
        <end position="691"/>
    </location>
</feature>
<feature type="compositionally biased region" description="Polar residues" evidence="6">
    <location>
        <begin position="448"/>
        <end position="458"/>
    </location>
</feature>
<evidence type="ECO:0000256" key="4">
    <source>
        <dbReference type="ARBA" id="ARBA00022786"/>
    </source>
</evidence>
<organism evidence="8 9">
    <name type="scientific">Thelonectria olida</name>
    <dbReference type="NCBI Taxonomy" id="1576542"/>
    <lineage>
        <taxon>Eukaryota</taxon>
        <taxon>Fungi</taxon>
        <taxon>Dikarya</taxon>
        <taxon>Ascomycota</taxon>
        <taxon>Pezizomycotina</taxon>
        <taxon>Sordariomycetes</taxon>
        <taxon>Hypocreomycetidae</taxon>
        <taxon>Hypocreales</taxon>
        <taxon>Nectriaceae</taxon>
        <taxon>Thelonectria</taxon>
    </lineage>
</organism>
<feature type="compositionally biased region" description="Polar residues" evidence="6">
    <location>
        <begin position="407"/>
        <end position="431"/>
    </location>
</feature>
<gene>
    <name evidence="8" type="ORF">B0T10DRAFT_457979</name>
</gene>
<comment type="similarity">
    <text evidence="1">Belongs to the peptidase C48 family.</text>
</comment>
<feature type="compositionally biased region" description="Acidic residues" evidence="6">
    <location>
        <begin position="206"/>
        <end position="216"/>
    </location>
</feature>
<keyword evidence="2" id="KW-0597">Phosphoprotein</keyword>
<dbReference type="Proteomes" id="UP000777438">
    <property type="component" value="Unassembled WGS sequence"/>
</dbReference>
<dbReference type="InterPro" id="IPR038765">
    <property type="entry name" value="Papain-like_cys_pep_sf"/>
</dbReference>
<dbReference type="PANTHER" id="PTHR46896">
    <property type="entry name" value="SENTRIN-SPECIFIC PROTEASE"/>
    <property type="match status" value="1"/>
</dbReference>
<sequence length="1041" mass="114542">MSSLGPGLKSALPSNPSNPFSHFTGPPPTERPSKRQKVEESHKKEQQAKHISKYFASKPQGLHCDDIQDVSDSERPPPRRREESIQEVFDLTHEGSQADTVTEIISVTSTGKTHATTAQEEYRIANPGKVPNRRIRKSRALVDGQNRTRQHLSPGADSIVVTSPDVLQDDPPLTNVVSDILPRSHTAQVGHAGTKGTKRMRHSAGDGDESPDELANTDELTGKRVTNFSGMQPAPKRPQRGDIQPSNFLTSKLKFQGPTTKEDVSVSVSRAASGSHVYPQAGQADYEVRLRLKGDLADVIHRIDGVSRQLAWLEIQASKILTVSHYATHSPIVIIKRSATNHAPGQLALEFETVEDAVRVVSWVPSLTKCVEESEDHLSRVFEKSFEQARSRDVPNTTLVPRPSSPPRTVQKTTWTTSAPKNGTNLKTSPPTEKLKDRMLGLPPSAPPTVQKTNNISATPREGGMVTRRTRQLSPTLRMRDRLSGCWTELNPEWDKDWRMRLEFPANGRKRESVEREDVARLDEGEFLNDNLINFYLRYLQADLEENRPEILQKVHFFNTFLFPTIKAGGGNINYNGVAKWTAKVDLFSYKYIVVPINENMHWYLAIIYNAPKLLPESDAPNDVESIVVDVCSQEKPTAVPVKAEPESISLDDEPTKPTAISQSSGGTIDPPPETPPRKPSTKGNKGTTVGAQKYILEEPKIITLDSLGSPHSITCKTLRNYLKEEAKHKKDIELVKLPPGMTAKHIPAQDNHCDCGAFLLGYVEEFLKNPDEAVRRMLQKEKSGWNIDASQIRTKVRSLILSLQKEYQAGEESRKMEEKRKRRLGKAAGLSGQSSPREAPARSSEMPSPMANGIRSPVVAASIEPVLSAPVEPKPGLCLEEPGPPSTPRVIRDPQFVQQLDDGSSVDSKTPMSGEAVHSARASPEGASQIPVDLTTEGPTHPAPGSAGKRPEPKFVQGLPSSSTSPEPLSEIRGVKRSRSESPEVSLVQVLSSRPPKAASVQPRSQAVSMEVLPSIEGDKATTHGPQYDGIDHSHHMVIE</sequence>
<dbReference type="InterPro" id="IPR051947">
    <property type="entry name" value="Sentrin-specific_protease"/>
</dbReference>
<feature type="compositionally biased region" description="Pro residues" evidence="6">
    <location>
        <begin position="670"/>
        <end position="679"/>
    </location>
</feature>
<dbReference type="GO" id="GO:0005634">
    <property type="term" value="C:nucleus"/>
    <property type="evidence" value="ECO:0007669"/>
    <property type="project" value="TreeGrafter"/>
</dbReference>
<evidence type="ECO:0000256" key="5">
    <source>
        <dbReference type="ARBA" id="ARBA00022801"/>
    </source>
</evidence>
<feature type="compositionally biased region" description="Polar residues" evidence="6">
    <location>
        <begin position="682"/>
        <end position="691"/>
    </location>
</feature>
<dbReference type="GO" id="GO:0016926">
    <property type="term" value="P:protein desumoylation"/>
    <property type="evidence" value="ECO:0007669"/>
    <property type="project" value="TreeGrafter"/>
</dbReference>
<feature type="region of interest" description="Disordered" evidence="6">
    <location>
        <begin position="808"/>
        <end position="854"/>
    </location>
</feature>
<reference evidence="8 9" key="1">
    <citation type="journal article" date="2021" name="Nat. Commun.">
        <title>Genetic determinants of endophytism in the Arabidopsis root mycobiome.</title>
        <authorList>
            <person name="Mesny F."/>
            <person name="Miyauchi S."/>
            <person name="Thiergart T."/>
            <person name="Pickel B."/>
            <person name="Atanasova L."/>
            <person name="Karlsson M."/>
            <person name="Huettel B."/>
            <person name="Barry K.W."/>
            <person name="Haridas S."/>
            <person name="Chen C."/>
            <person name="Bauer D."/>
            <person name="Andreopoulos W."/>
            <person name="Pangilinan J."/>
            <person name="LaButti K."/>
            <person name="Riley R."/>
            <person name="Lipzen A."/>
            <person name="Clum A."/>
            <person name="Drula E."/>
            <person name="Henrissat B."/>
            <person name="Kohler A."/>
            <person name="Grigoriev I.V."/>
            <person name="Martin F.M."/>
            <person name="Hacquard S."/>
        </authorList>
    </citation>
    <scope>NUCLEOTIDE SEQUENCE [LARGE SCALE GENOMIC DNA]</scope>
    <source>
        <strain evidence="8 9">MPI-CAGE-CH-0241</strain>
    </source>
</reference>
<evidence type="ECO:0000259" key="7">
    <source>
        <dbReference type="PROSITE" id="PS50600"/>
    </source>
</evidence>
<dbReference type="GO" id="GO:0070139">
    <property type="term" value="F:SUMO-specific endopeptidase activity"/>
    <property type="evidence" value="ECO:0007669"/>
    <property type="project" value="TreeGrafter"/>
</dbReference>
<dbReference type="Pfam" id="PF25424">
    <property type="entry name" value="PH_35"/>
    <property type="match status" value="1"/>
</dbReference>
<evidence type="ECO:0000256" key="6">
    <source>
        <dbReference type="SAM" id="MobiDB-lite"/>
    </source>
</evidence>
<dbReference type="OrthoDB" id="442460at2759"/>
<evidence type="ECO:0000256" key="1">
    <source>
        <dbReference type="ARBA" id="ARBA00005234"/>
    </source>
</evidence>
<dbReference type="GO" id="GO:0006508">
    <property type="term" value="P:proteolysis"/>
    <property type="evidence" value="ECO:0007669"/>
    <property type="project" value="UniProtKB-KW"/>
</dbReference>
<keyword evidence="5" id="KW-0378">Hydrolase</keyword>
<feature type="compositionally biased region" description="Low complexity" evidence="6">
    <location>
        <begin position="960"/>
        <end position="972"/>
    </location>
</feature>
<feature type="compositionally biased region" description="Basic and acidic residues" evidence="6">
    <location>
        <begin position="1031"/>
        <end position="1041"/>
    </location>
</feature>
<dbReference type="Gene3D" id="3.40.395.10">
    <property type="entry name" value="Adenoviral Proteinase, Chain A"/>
    <property type="match status" value="1"/>
</dbReference>
<evidence type="ECO:0000256" key="2">
    <source>
        <dbReference type="ARBA" id="ARBA00022553"/>
    </source>
</evidence>
<keyword evidence="4" id="KW-0833">Ubl conjugation pathway</keyword>
<dbReference type="PANTHER" id="PTHR46896:SF3">
    <property type="entry name" value="FI06413P-RELATED"/>
    <property type="match status" value="1"/>
</dbReference>
<dbReference type="GO" id="GO:0005737">
    <property type="term" value="C:cytoplasm"/>
    <property type="evidence" value="ECO:0007669"/>
    <property type="project" value="TreeGrafter"/>
</dbReference>
<keyword evidence="3" id="KW-0645">Protease</keyword>
<dbReference type="SUPFAM" id="SSF54001">
    <property type="entry name" value="Cysteine proteinases"/>
    <property type="match status" value="1"/>
</dbReference>
<feature type="compositionally biased region" description="Basic and acidic residues" evidence="6">
    <location>
        <begin position="72"/>
        <end position="82"/>
    </location>
</feature>
<keyword evidence="9" id="KW-1185">Reference proteome</keyword>
<feature type="region of interest" description="Disordered" evidence="6">
    <location>
        <begin position="184"/>
        <end position="245"/>
    </location>
</feature>
<dbReference type="PROSITE" id="PS50600">
    <property type="entry name" value="ULP_PROTEASE"/>
    <property type="match status" value="1"/>
</dbReference>
<dbReference type="InterPro" id="IPR003653">
    <property type="entry name" value="Peptidase_C48_C"/>
</dbReference>
<feature type="compositionally biased region" description="Basic and acidic residues" evidence="6">
    <location>
        <begin position="31"/>
        <end position="48"/>
    </location>
</feature>
<feature type="domain" description="Ubiquitin-like protease family profile" evidence="7">
    <location>
        <begin position="512"/>
        <end position="767"/>
    </location>
</feature>
<comment type="caution">
    <text evidence="8">The sequence shown here is derived from an EMBL/GenBank/DDBJ whole genome shotgun (WGS) entry which is preliminary data.</text>
</comment>
<feature type="region of interest" description="Disordered" evidence="6">
    <location>
        <begin position="1"/>
        <end position="82"/>
    </location>
</feature>
<dbReference type="InterPro" id="IPR057501">
    <property type="entry name" value="DeUb_enz_PH"/>
</dbReference>
<accession>A0A9P8W8H8</accession>
<feature type="compositionally biased region" description="Polar residues" evidence="6">
    <location>
        <begin position="12"/>
        <end position="21"/>
    </location>
</feature>
<dbReference type="AlphaFoldDB" id="A0A9P8W8H8"/>
<evidence type="ECO:0000313" key="9">
    <source>
        <dbReference type="Proteomes" id="UP000777438"/>
    </source>
</evidence>
<evidence type="ECO:0000313" key="8">
    <source>
        <dbReference type="EMBL" id="KAH6892269.1"/>
    </source>
</evidence>
<dbReference type="EMBL" id="JAGPYM010000007">
    <property type="protein sequence ID" value="KAH6892269.1"/>
    <property type="molecule type" value="Genomic_DNA"/>
</dbReference>